<dbReference type="InterPro" id="IPR004088">
    <property type="entry name" value="KH_dom_type_1"/>
</dbReference>
<dbReference type="AlphaFoldDB" id="A0A1S0U8T7"/>
<dbReference type="EMBL" id="JH712193">
    <property type="protein sequence ID" value="EFO27012.2"/>
    <property type="molecule type" value="Genomic_DNA"/>
</dbReference>
<dbReference type="InParanoid" id="A0A1S0U8T7"/>
<feature type="domain" description="K Homology" evidence="3">
    <location>
        <begin position="279"/>
        <end position="350"/>
    </location>
</feature>
<dbReference type="GeneID" id="9938845"/>
<dbReference type="InterPro" id="IPR036612">
    <property type="entry name" value="KH_dom_type_1_sf"/>
</dbReference>
<gene>
    <name evidence="4" type="ORF">LOAG_01469</name>
</gene>
<dbReference type="GO" id="GO:0003723">
    <property type="term" value="F:RNA binding"/>
    <property type="evidence" value="ECO:0007669"/>
    <property type="project" value="UniProtKB-UniRule"/>
</dbReference>
<evidence type="ECO:0000259" key="3">
    <source>
        <dbReference type="SMART" id="SM00322"/>
    </source>
</evidence>
<dbReference type="Gene3D" id="3.30.1370.10">
    <property type="entry name" value="K Homology domain, type 1"/>
    <property type="match status" value="1"/>
</dbReference>
<dbReference type="OrthoDB" id="5838967at2759"/>
<evidence type="ECO:0000256" key="1">
    <source>
        <dbReference type="PROSITE-ProRule" id="PRU00117"/>
    </source>
</evidence>
<dbReference type="InterPro" id="IPR004087">
    <property type="entry name" value="KH_dom"/>
</dbReference>
<dbReference type="Pfam" id="PF00013">
    <property type="entry name" value="KH_1"/>
    <property type="match status" value="1"/>
</dbReference>
<dbReference type="KEGG" id="loa:LOAG_01469"/>
<organism evidence="4">
    <name type="scientific">Loa loa</name>
    <name type="common">Eye worm</name>
    <name type="synonym">Filaria loa</name>
    <dbReference type="NCBI Taxonomy" id="7209"/>
    <lineage>
        <taxon>Eukaryota</taxon>
        <taxon>Metazoa</taxon>
        <taxon>Ecdysozoa</taxon>
        <taxon>Nematoda</taxon>
        <taxon>Chromadorea</taxon>
        <taxon>Rhabditida</taxon>
        <taxon>Spirurina</taxon>
        <taxon>Spiruromorpha</taxon>
        <taxon>Filarioidea</taxon>
        <taxon>Onchocercidae</taxon>
        <taxon>Loa</taxon>
    </lineage>
</organism>
<dbReference type="CDD" id="cd00105">
    <property type="entry name" value="KH-I"/>
    <property type="match status" value="1"/>
</dbReference>
<dbReference type="PROSITE" id="PS50084">
    <property type="entry name" value="KH_TYPE_1"/>
    <property type="match status" value="1"/>
</dbReference>
<feature type="chain" id="PRO_5010178005" evidence="2">
    <location>
        <begin position="26"/>
        <end position="402"/>
    </location>
</feature>
<proteinExistence type="predicted"/>
<reference evidence="4" key="1">
    <citation type="submission" date="2012-04" db="EMBL/GenBank/DDBJ databases">
        <title>The Genome Sequence of Loa loa.</title>
        <authorList>
            <consortium name="The Broad Institute Genome Sequencing Platform"/>
            <consortium name="Broad Institute Genome Sequencing Center for Infectious Disease"/>
            <person name="Nutman T.B."/>
            <person name="Fink D.L."/>
            <person name="Russ C."/>
            <person name="Young S."/>
            <person name="Zeng Q."/>
            <person name="Gargeya S."/>
            <person name="Alvarado L."/>
            <person name="Berlin A."/>
            <person name="Chapman S.B."/>
            <person name="Chen Z."/>
            <person name="Freedman E."/>
            <person name="Gellesch M."/>
            <person name="Goldberg J."/>
            <person name="Griggs A."/>
            <person name="Gujja S."/>
            <person name="Heilman E.R."/>
            <person name="Heiman D."/>
            <person name="Howarth C."/>
            <person name="Mehta T."/>
            <person name="Neiman D."/>
            <person name="Pearson M."/>
            <person name="Roberts A."/>
            <person name="Saif S."/>
            <person name="Shea T."/>
            <person name="Shenoy N."/>
            <person name="Sisk P."/>
            <person name="Stolte C."/>
            <person name="Sykes S."/>
            <person name="White J."/>
            <person name="Yandava C."/>
            <person name="Haas B."/>
            <person name="Henn M.R."/>
            <person name="Nusbaum C."/>
            <person name="Birren B."/>
        </authorList>
    </citation>
    <scope>NUCLEOTIDE SEQUENCE [LARGE SCALE GENOMIC DNA]</scope>
</reference>
<dbReference type="RefSeq" id="XP_020303816.1">
    <property type="nucleotide sequence ID" value="XM_020445760.1"/>
</dbReference>
<dbReference type="SUPFAM" id="SSF54791">
    <property type="entry name" value="Eukaryotic type KH-domain (KH-domain type I)"/>
    <property type="match status" value="1"/>
</dbReference>
<dbReference type="CTD" id="9938845"/>
<feature type="signal peptide" evidence="2">
    <location>
        <begin position="1"/>
        <end position="25"/>
    </location>
</feature>
<evidence type="ECO:0000256" key="2">
    <source>
        <dbReference type="SAM" id="SignalP"/>
    </source>
</evidence>
<keyword evidence="1" id="KW-0694">RNA-binding</keyword>
<dbReference type="SMART" id="SM00322">
    <property type="entry name" value="KH"/>
    <property type="match status" value="1"/>
</dbReference>
<sequence length="402" mass="44526">MSGRCSTKLSFELPLFLAYVTGNDACDVLLELEREYDVKFIVGEDSVYVEGLKEQNLKPIKEALSLAWKMDNFQRAVEICELAAKSEYQFLFEVSPSEAALIQLNAKTLLHRTGVLQLKTDSNGHVCIFGNGASICDAYDTIVSILRKASFKNNNALQGFNEEPCVLLMYIPSAIAHFVFSNDKRSINALERSSRCVVEPHFKDAGAVGNTQVDIITKDLAKALAAKTALMELIESHVGKIHKWPTPVTVCCGSRVSRSIPEVSCRTLDECEAVLRGPTDKSLTFSVPACEASRLIGIRGVNKKRIEERTNCFISLHTEAKHGDELPIEIIGQNVKECEAAQAYIQKFLKETPGMNKNITCTSLSGGMQSSQRLNSALELSQLGHYTTQVPKIQYNGKYYEK</sequence>
<dbReference type="OMA" id="RCEIARQ"/>
<keyword evidence="2" id="KW-0732">Signal</keyword>
<name>A0A1S0U8T7_LOALO</name>
<accession>A0A1S0U8T7</accession>
<protein>
    <submittedName>
        <fullName evidence="4">KH domain-containing protein</fullName>
    </submittedName>
</protein>
<evidence type="ECO:0000313" key="4">
    <source>
        <dbReference type="EMBL" id="EFO27012.2"/>
    </source>
</evidence>